<gene>
    <name evidence="2" type="ORF">EGD98_06005</name>
</gene>
<name>A0A8J8C8K0_9EURY</name>
<dbReference type="Proteomes" id="UP000783863">
    <property type="component" value="Unassembled WGS sequence"/>
</dbReference>
<feature type="region of interest" description="Disordered" evidence="1">
    <location>
        <begin position="34"/>
        <end position="57"/>
    </location>
</feature>
<keyword evidence="3" id="KW-1185">Reference proteome</keyword>
<dbReference type="Pfam" id="PF25256">
    <property type="entry name" value="DUF7857"/>
    <property type="match status" value="1"/>
</dbReference>
<protein>
    <submittedName>
        <fullName evidence="2">Uncharacterized protein</fullName>
    </submittedName>
</protein>
<comment type="caution">
    <text evidence="2">The sequence shown here is derived from an EMBL/GenBank/DDBJ whole genome shotgun (WGS) entry which is preliminary data.</text>
</comment>
<sequence>MVRVETSTDRRAGVTFVTAQITNTRSTPQTVRMRANVDGPMWEPRSGSGRSPEWGEETWETTILPGQTRGMGFATPVEPTDSMTKLVSVTREEDAGTATRTEEVLAELDEWSPPSDIMTEEQ</sequence>
<evidence type="ECO:0000256" key="1">
    <source>
        <dbReference type="SAM" id="MobiDB-lite"/>
    </source>
</evidence>
<proteinExistence type="predicted"/>
<accession>A0A8J8C8K0</accession>
<organism evidence="2 3">
    <name type="scientific">Haloarcula salinisoli</name>
    <dbReference type="NCBI Taxonomy" id="2487746"/>
    <lineage>
        <taxon>Archaea</taxon>
        <taxon>Methanobacteriati</taxon>
        <taxon>Methanobacteriota</taxon>
        <taxon>Stenosarchaea group</taxon>
        <taxon>Halobacteria</taxon>
        <taxon>Halobacteriales</taxon>
        <taxon>Haloarculaceae</taxon>
        <taxon>Haloarcula</taxon>
    </lineage>
</organism>
<reference evidence="2" key="1">
    <citation type="submission" date="2021-06" db="EMBL/GenBank/DDBJ databases">
        <title>Halomicroarcula sp. F24A a new haloarchaeum isolated from saline soil.</title>
        <authorList>
            <person name="Duran-Viseras A."/>
            <person name="Sanchez-Porro C."/>
            <person name="Ventosa A."/>
        </authorList>
    </citation>
    <scope>NUCLEOTIDE SEQUENCE</scope>
    <source>
        <strain evidence="2">F24A</strain>
    </source>
</reference>
<evidence type="ECO:0000313" key="2">
    <source>
        <dbReference type="EMBL" id="MBX0303224.1"/>
    </source>
</evidence>
<dbReference type="RefSeq" id="WP_220587440.1">
    <property type="nucleotide sequence ID" value="NZ_RKLQ01000001.1"/>
</dbReference>
<dbReference type="AlphaFoldDB" id="A0A8J8C8K0"/>
<dbReference type="EMBL" id="RKLQ01000001">
    <property type="protein sequence ID" value="MBX0303224.1"/>
    <property type="molecule type" value="Genomic_DNA"/>
</dbReference>
<evidence type="ECO:0000313" key="3">
    <source>
        <dbReference type="Proteomes" id="UP000783863"/>
    </source>
</evidence>
<dbReference type="InterPro" id="IPR057179">
    <property type="entry name" value="DUF7857"/>
</dbReference>